<feature type="domain" description="N,N-dimethylformamidase beta subunit-like C-terminal" evidence="5">
    <location>
        <begin position="101"/>
        <end position="497"/>
    </location>
</feature>
<dbReference type="RefSeq" id="WP_203771125.1">
    <property type="nucleotide sequence ID" value="NZ_BAAABO010000002.1"/>
</dbReference>
<dbReference type="Pfam" id="PF13205">
    <property type="entry name" value="Big_5"/>
    <property type="match status" value="1"/>
</dbReference>
<gene>
    <name evidence="6" type="ORF">Ade02nite_59370</name>
</gene>
<name>A0ABQ3YBF2_9ACTN</name>
<feature type="domain" description="SbsA Ig-like" evidence="3">
    <location>
        <begin position="796"/>
        <end position="895"/>
    </location>
</feature>
<dbReference type="Gene3D" id="2.60.40.650">
    <property type="match status" value="1"/>
</dbReference>
<reference evidence="6 7" key="1">
    <citation type="submission" date="2021-01" db="EMBL/GenBank/DDBJ databases">
        <title>Whole genome shotgun sequence of Actinoplanes deccanensis NBRC 13994.</title>
        <authorList>
            <person name="Komaki H."/>
            <person name="Tamura T."/>
        </authorList>
    </citation>
    <scope>NUCLEOTIDE SEQUENCE [LARGE SCALE GENOMIC DNA]</scope>
    <source>
        <strain evidence="6 7">NBRC 13994</strain>
    </source>
</reference>
<comment type="caution">
    <text evidence="6">The sequence shown here is derived from an EMBL/GenBank/DDBJ whole genome shotgun (WGS) entry which is preliminary data.</text>
</comment>
<evidence type="ECO:0000313" key="7">
    <source>
        <dbReference type="Proteomes" id="UP000609879"/>
    </source>
</evidence>
<feature type="domain" description="DUF4082" evidence="4">
    <location>
        <begin position="1115"/>
        <end position="1254"/>
    </location>
</feature>
<organism evidence="6 7">
    <name type="scientific">Paractinoplanes deccanensis</name>
    <dbReference type="NCBI Taxonomy" id="113561"/>
    <lineage>
        <taxon>Bacteria</taxon>
        <taxon>Bacillati</taxon>
        <taxon>Actinomycetota</taxon>
        <taxon>Actinomycetes</taxon>
        <taxon>Micromonosporales</taxon>
        <taxon>Micromonosporaceae</taxon>
        <taxon>Paractinoplanes</taxon>
    </lineage>
</organism>
<feature type="domain" description="DUF4082" evidence="4">
    <location>
        <begin position="644"/>
        <end position="787"/>
    </location>
</feature>
<dbReference type="EMBL" id="BOMI01000117">
    <property type="protein sequence ID" value="GID77296.1"/>
    <property type="molecule type" value="Genomic_DNA"/>
</dbReference>
<dbReference type="SUPFAM" id="SSF81296">
    <property type="entry name" value="E set domains"/>
    <property type="match status" value="1"/>
</dbReference>
<feature type="compositionally biased region" description="Pro residues" evidence="2">
    <location>
        <begin position="1084"/>
        <end position="1099"/>
    </location>
</feature>
<dbReference type="Gene3D" id="2.60.40.1220">
    <property type="match status" value="1"/>
</dbReference>
<dbReference type="InterPro" id="IPR032812">
    <property type="entry name" value="SbsA_Ig"/>
</dbReference>
<protein>
    <recommendedName>
        <fullName evidence="8">DUF4082 domain-containing protein</fullName>
    </recommendedName>
</protein>
<evidence type="ECO:0000259" key="4">
    <source>
        <dbReference type="Pfam" id="PF13313"/>
    </source>
</evidence>
<evidence type="ECO:0000256" key="2">
    <source>
        <dbReference type="SAM" id="MobiDB-lite"/>
    </source>
</evidence>
<keyword evidence="1" id="KW-0732">Signal</keyword>
<sequence length="1261" mass="133151">MLSTHGHLDRRFRTLGASLVVGVLTAVGLFVPSLARAAADPCAPAANPIACENSKEGTPASEWDISGAGDETIQGFATEASVNVGETVHFKVSTDATDYEVQIYRLGWYGGDGARLIDTVDPSVPLPQRQDDEDCRTDSSTEIFDCGTWAVSASWAVPATAVSGVYIARLVREDTKGDSHIPFVVRDDGSHSAMVFKTSDATWQAYNLYGGSDFYAGQANGRAYKLSYNRPYATRAGVTARDFLFANEYPMLRFLERNGYDLSYTTDVDTDRRGELLRNHRVFLSVGHDEYWSGKERANVEAARDAGVNLAFFSGNEVYWRTRWENSQDGSNTPYRTLVSYKETWSNDDIDPSNEWTGTWRDPRFEGPEAVGAAQPENALTGTAYVSNHNQLALTVPAKMAGYRLWRGAGLSTSTSTSFTEDTVGYESDEDLDNGFRPAGLIRLSETTGPTPEYLRDWGNEVTEGTTTHHLTLYRAPSGALVFSAGSIQYAWGLDDYHDPHGDDGPDKRMQQATVNLFADMSVLPATLMSGLTPASPSTDTTAPTTVITAPAGGSTVVNGAQVTLTGTAADTGGGQVAGVEVSTDGGATWHPATGTTSWSYTFYSSGIGSQTVVARAVDDSANIGQPASRRIVLNGPSTIYGRAVPALTAIDDTQSTELGVRFTPQTDGMITGVRFYKGAGNTGTHTGSLWTADGIRRAHATFENESATGWQQVQFAEPVAVQAGTSYVASYRAPNGHYSADVWKQSYGTKNVALAADPSRPGHRNGLFTYGTGMPANSYRDSNYYVDVTFVPSSATPPSVVAVSPLNASIDAPDTVKPTVSFSETVVTSSLQFALKDADGATIPGSVAYNAATRTATFTPAAPLPTPGTYTATVNASDVDGNPLAVPYTWSFTTDPDAAIAKLFAGNATPGTPSIDDSSAVELGVKFRPSVSGSVIGVRFYKGAGNTGTHVGNLWKADGSPMASATFADESATGWQTAYFASPVTVTAGSTYVASYFAPNGHYSGDSGYFETDLTSGPLTAPAGDNGVYGYNSSSTFPENTYGHTNYWVDPLFVAEGTPIPTRTPTPTPTVTSPTPTTTTPTTTPPTTTPPTTSPTPTPSVTAGTATSLFAANAVPANPSWNDAGALEVGVKFRSDVAGTVTGIRFYKGAQNTGPHTATLWSPTGAPRATATFGNESASGWQTVLFDQPVTIEANTTYTASYHTTVGYYAVDGNGLAAGLDNSPLHVPAGGAVYRYGAGGEAPTAGSNHNYWVDVLFSAE</sequence>
<dbReference type="InterPro" id="IPR014755">
    <property type="entry name" value="Cu-Rt/internalin_Ig-like"/>
</dbReference>
<dbReference type="PRINTS" id="PR01217">
    <property type="entry name" value="PRICHEXTENSN"/>
</dbReference>
<dbReference type="Proteomes" id="UP000609879">
    <property type="component" value="Unassembled WGS sequence"/>
</dbReference>
<accession>A0ABQ3YBF2</accession>
<dbReference type="InterPro" id="IPR046540">
    <property type="entry name" value="DMFA2_C"/>
</dbReference>
<feature type="domain" description="DUF4082" evidence="4">
    <location>
        <begin position="909"/>
        <end position="1050"/>
    </location>
</feature>
<evidence type="ECO:0000259" key="3">
    <source>
        <dbReference type="Pfam" id="PF13205"/>
    </source>
</evidence>
<dbReference type="Pfam" id="PF20254">
    <property type="entry name" value="DMFA2_C"/>
    <property type="match status" value="1"/>
</dbReference>
<evidence type="ECO:0008006" key="8">
    <source>
        <dbReference type="Google" id="ProtNLM"/>
    </source>
</evidence>
<proteinExistence type="predicted"/>
<dbReference type="Pfam" id="PF17957">
    <property type="entry name" value="Big_7"/>
    <property type="match status" value="1"/>
</dbReference>
<dbReference type="InterPro" id="IPR014756">
    <property type="entry name" value="Ig_E-set"/>
</dbReference>
<dbReference type="InterPro" id="IPR025141">
    <property type="entry name" value="DUF4082"/>
</dbReference>
<feature type="region of interest" description="Disordered" evidence="2">
    <location>
        <begin position="1059"/>
        <end position="1102"/>
    </location>
</feature>
<keyword evidence="7" id="KW-1185">Reference proteome</keyword>
<evidence type="ECO:0000256" key="1">
    <source>
        <dbReference type="ARBA" id="ARBA00022729"/>
    </source>
</evidence>
<dbReference type="Pfam" id="PF13313">
    <property type="entry name" value="DUF4082"/>
    <property type="match status" value="3"/>
</dbReference>
<feature type="compositionally biased region" description="Low complexity" evidence="2">
    <location>
        <begin position="1070"/>
        <end position="1083"/>
    </location>
</feature>
<evidence type="ECO:0000259" key="5">
    <source>
        <dbReference type="Pfam" id="PF20254"/>
    </source>
</evidence>
<evidence type="ECO:0000313" key="6">
    <source>
        <dbReference type="EMBL" id="GID77296.1"/>
    </source>
</evidence>